<evidence type="ECO:0000313" key="4">
    <source>
        <dbReference type="WBParaSite" id="HPLM_0001318001-mRNA-1"/>
    </source>
</evidence>
<dbReference type="EMBL" id="UZAF01018109">
    <property type="protein sequence ID" value="VDO48046.1"/>
    <property type="molecule type" value="Genomic_DNA"/>
</dbReference>
<evidence type="ECO:0000256" key="1">
    <source>
        <dbReference type="SAM" id="Phobius"/>
    </source>
</evidence>
<reference evidence="2 3" key="2">
    <citation type="submission" date="2018-11" db="EMBL/GenBank/DDBJ databases">
        <authorList>
            <consortium name="Pathogen Informatics"/>
        </authorList>
    </citation>
    <scope>NUCLEOTIDE SEQUENCE [LARGE SCALE GENOMIC DNA]</scope>
    <source>
        <strain evidence="2 3">MHpl1</strain>
    </source>
</reference>
<name>A0A0N4WPA3_HAEPC</name>
<protein>
    <submittedName>
        <fullName evidence="2 4">Uncharacterized protein</fullName>
    </submittedName>
</protein>
<gene>
    <name evidence="2" type="ORF">HPLM_LOCUS13172</name>
</gene>
<keyword evidence="1" id="KW-1133">Transmembrane helix</keyword>
<evidence type="ECO:0000313" key="3">
    <source>
        <dbReference type="Proteomes" id="UP000268014"/>
    </source>
</evidence>
<keyword evidence="1" id="KW-0812">Transmembrane</keyword>
<accession>A0A0N4WPA3</accession>
<dbReference type="WBParaSite" id="HPLM_0001318001-mRNA-1">
    <property type="protein sequence ID" value="HPLM_0001318001-mRNA-1"/>
    <property type="gene ID" value="HPLM_0001318001"/>
</dbReference>
<dbReference type="AlphaFoldDB" id="A0A0N4WPA3"/>
<keyword evidence="1" id="KW-0472">Membrane</keyword>
<keyword evidence="3" id="KW-1185">Reference proteome</keyword>
<sequence>MCVALILLANAFYKVYYWLFDLCEHAFVSALLLATVFFFFLPVLFNLESVRAITYNKSSQIDSSMYSRLLSGLIISCYSYTFSSTTDLHEINIRPTTAVQRRVQLLSSHLNDFPFSRCTWRKFRTEWNVEWLFKRFLNGTKSRT</sequence>
<organism evidence="4">
    <name type="scientific">Haemonchus placei</name>
    <name type="common">Barber's pole worm</name>
    <dbReference type="NCBI Taxonomy" id="6290"/>
    <lineage>
        <taxon>Eukaryota</taxon>
        <taxon>Metazoa</taxon>
        <taxon>Ecdysozoa</taxon>
        <taxon>Nematoda</taxon>
        <taxon>Chromadorea</taxon>
        <taxon>Rhabditida</taxon>
        <taxon>Rhabditina</taxon>
        <taxon>Rhabditomorpha</taxon>
        <taxon>Strongyloidea</taxon>
        <taxon>Trichostrongylidae</taxon>
        <taxon>Haemonchus</taxon>
    </lineage>
</organism>
<evidence type="ECO:0000313" key="2">
    <source>
        <dbReference type="EMBL" id="VDO48046.1"/>
    </source>
</evidence>
<dbReference type="OrthoDB" id="5876473at2759"/>
<proteinExistence type="predicted"/>
<reference evidence="4" key="1">
    <citation type="submission" date="2017-02" db="UniProtKB">
        <authorList>
            <consortium name="WormBaseParasite"/>
        </authorList>
    </citation>
    <scope>IDENTIFICATION</scope>
</reference>
<feature type="transmembrane region" description="Helical" evidence="1">
    <location>
        <begin position="27"/>
        <end position="47"/>
    </location>
</feature>
<dbReference type="Proteomes" id="UP000268014">
    <property type="component" value="Unassembled WGS sequence"/>
</dbReference>